<feature type="compositionally biased region" description="Basic and acidic residues" evidence="2">
    <location>
        <begin position="140"/>
        <end position="171"/>
    </location>
</feature>
<protein>
    <submittedName>
        <fullName evidence="3">Uncharacterized protein</fullName>
    </submittedName>
</protein>
<dbReference type="GeneID" id="37037545"/>
<feature type="compositionally biased region" description="Low complexity" evidence="2">
    <location>
        <begin position="102"/>
        <end position="116"/>
    </location>
</feature>
<dbReference type="RefSeq" id="XP_025368799.1">
    <property type="nucleotide sequence ID" value="XM_025515675.1"/>
</dbReference>
<evidence type="ECO:0000256" key="1">
    <source>
        <dbReference type="SAM" id="Coils"/>
    </source>
</evidence>
<feature type="region of interest" description="Disordered" evidence="2">
    <location>
        <begin position="98"/>
        <end position="223"/>
    </location>
</feature>
<keyword evidence="4" id="KW-1185">Reference proteome</keyword>
<dbReference type="InParanoid" id="A0A316VVZ7"/>
<dbReference type="Proteomes" id="UP000245783">
    <property type="component" value="Unassembled WGS sequence"/>
</dbReference>
<sequence length="248" mass="26258">MPLTRSAAAAAGQSLTVPGLQMKEWVNKKEKEGLSQKDLPDLLRHRDAVIDSMRHLWVKTEKQDAEAEQLRKEIAHLQAQLAEANVAAAATALTQIRVEDTAGGSEESGVSNNGGAEDSEEAEVKGSVEAVTESSVEESSVEKSSVEKSSVEESSVEKSSVEESSVEKSSVEESSVEVEAPETAEAPEAPEETETGEGDSSAVPQEESNSASASAPETSSEVGNSYEFARRFWGDEVLGIWPSSSSSA</sequence>
<dbReference type="AlphaFoldDB" id="A0A316VVZ7"/>
<accession>A0A316VVZ7</accession>
<feature type="compositionally biased region" description="Low complexity" evidence="2">
    <location>
        <begin position="127"/>
        <end position="138"/>
    </location>
</feature>
<feature type="compositionally biased region" description="Low complexity" evidence="2">
    <location>
        <begin position="206"/>
        <end position="221"/>
    </location>
</feature>
<keyword evidence="1" id="KW-0175">Coiled coil</keyword>
<proteinExistence type="predicted"/>
<organism evidence="3 4">
    <name type="scientific">Ceraceosorus guamensis</name>
    <dbReference type="NCBI Taxonomy" id="1522189"/>
    <lineage>
        <taxon>Eukaryota</taxon>
        <taxon>Fungi</taxon>
        <taxon>Dikarya</taxon>
        <taxon>Basidiomycota</taxon>
        <taxon>Ustilaginomycotina</taxon>
        <taxon>Exobasidiomycetes</taxon>
        <taxon>Ceraceosorales</taxon>
        <taxon>Ceraceosoraceae</taxon>
        <taxon>Ceraceosorus</taxon>
    </lineage>
</organism>
<reference evidence="3 4" key="1">
    <citation type="journal article" date="2018" name="Mol. Biol. Evol.">
        <title>Broad Genomic Sampling Reveals a Smut Pathogenic Ancestry of the Fungal Clade Ustilaginomycotina.</title>
        <authorList>
            <person name="Kijpornyongpan T."/>
            <person name="Mondo S.J."/>
            <person name="Barry K."/>
            <person name="Sandor L."/>
            <person name="Lee J."/>
            <person name="Lipzen A."/>
            <person name="Pangilinan J."/>
            <person name="LaButti K."/>
            <person name="Hainaut M."/>
            <person name="Henrissat B."/>
            <person name="Grigoriev I.V."/>
            <person name="Spatafora J.W."/>
            <person name="Aime M.C."/>
        </authorList>
    </citation>
    <scope>NUCLEOTIDE SEQUENCE [LARGE SCALE GENOMIC DNA]</scope>
    <source>
        <strain evidence="3 4">MCA 4658</strain>
    </source>
</reference>
<evidence type="ECO:0000313" key="4">
    <source>
        <dbReference type="Proteomes" id="UP000245783"/>
    </source>
</evidence>
<dbReference type="EMBL" id="KZ819390">
    <property type="protein sequence ID" value="PWN41639.1"/>
    <property type="molecule type" value="Genomic_DNA"/>
</dbReference>
<feature type="compositionally biased region" description="Acidic residues" evidence="2">
    <location>
        <begin position="188"/>
        <end position="197"/>
    </location>
</feature>
<evidence type="ECO:0000313" key="3">
    <source>
        <dbReference type="EMBL" id="PWN41639.1"/>
    </source>
</evidence>
<name>A0A316VVZ7_9BASI</name>
<gene>
    <name evidence="3" type="ORF">IE81DRAFT_341966</name>
</gene>
<dbReference type="OrthoDB" id="10629991at2759"/>
<evidence type="ECO:0000256" key="2">
    <source>
        <dbReference type="SAM" id="MobiDB-lite"/>
    </source>
</evidence>
<feature type="coiled-coil region" evidence="1">
    <location>
        <begin position="60"/>
        <end position="87"/>
    </location>
</feature>